<dbReference type="AlphaFoldDB" id="A0A401GR07"/>
<dbReference type="STRING" id="139825.A0A401GR07"/>
<evidence type="ECO:0000313" key="2">
    <source>
        <dbReference type="EMBL" id="GBE84667.1"/>
    </source>
</evidence>
<dbReference type="InParanoid" id="A0A401GR07"/>
<organism evidence="2 3">
    <name type="scientific">Sparassis crispa</name>
    <dbReference type="NCBI Taxonomy" id="139825"/>
    <lineage>
        <taxon>Eukaryota</taxon>
        <taxon>Fungi</taxon>
        <taxon>Dikarya</taxon>
        <taxon>Basidiomycota</taxon>
        <taxon>Agaricomycotina</taxon>
        <taxon>Agaricomycetes</taxon>
        <taxon>Polyporales</taxon>
        <taxon>Sparassidaceae</taxon>
        <taxon>Sparassis</taxon>
    </lineage>
</organism>
<accession>A0A401GR07</accession>
<dbReference type="OrthoDB" id="2804729at2759"/>
<protein>
    <recommendedName>
        <fullName evidence="1">F-box domain-containing protein</fullName>
    </recommendedName>
</protein>
<dbReference type="EMBL" id="BFAD01000006">
    <property type="protein sequence ID" value="GBE84667.1"/>
    <property type="molecule type" value="Genomic_DNA"/>
</dbReference>
<reference evidence="2 3" key="1">
    <citation type="journal article" date="2018" name="Sci. Rep.">
        <title>Genome sequence of the cauliflower mushroom Sparassis crispa (Hanabiratake) and its association with beneficial usage.</title>
        <authorList>
            <person name="Kiyama R."/>
            <person name="Furutani Y."/>
            <person name="Kawaguchi K."/>
            <person name="Nakanishi T."/>
        </authorList>
    </citation>
    <scope>NUCLEOTIDE SEQUENCE [LARGE SCALE GENOMIC DNA]</scope>
</reference>
<gene>
    <name evidence="2" type="ORF">SCP_0606460</name>
</gene>
<dbReference type="Proteomes" id="UP000287166">
    <property type="component" value="Unassembled WGS sequence"/>
</dbReference>
<dbReference type="Pfam" id="PF00646">
    <property type="entry name" value="F-box"/>
    <property type="match status" value="1"/>
</dbReference>
<dbReference type="InterPro" id="IPR001810">
    <property type="entry name" value="F-box_dom"/>
</dbReference>
<comment type="caution">
    <text evidence="2">The sequence shown here is derived from an EMBL/GenBank/DDBJ whole genome shotgun (WGS) entry which is preliminary data.</text>
</comment>
<dbReference type="RefSeq" id="XP_027615580.1">
    <property type="nucleotide sequence ID" value="XM_027759779.1"/>
</dbReference>
<sequence length="437" mass="48848">MSLLSLNDDVLAAIILFMPPSEVLPFSRTCRYAYSAAIPQYLSEVTIKSTLQLAGFCAFVLAEPFHRPICIHGLDLALQIFHEQDICASVCALTDILRRAICLDSLSVRNLENLLLFGPSLRNVLAALPALRQISFRGIGEISLAVLSQMASRPRHVILDTFWNEAGYTCEGALDKFAQCLETLEIRRASGFVKLNAEVVWPHVRTLHVAYIDHSTSLSRLAYAFPNVRHFKSMASRPFLPDHGPHWAFLDYVEADIPVELFSSIRRLVLRCPYSRESSEINRLTLDMLRRASPVVLACQVHRDIVPHIADVLPALKYLKILVREDLAKSSIESRSLSIAHAVQKLPLVALSLCHGDRWPTALHCDISRLQCIAREVAAVLPTLKDVGFDGPLLLPRHDVCRWFRVTDRNGDTPQLRLLSRQEGDGLEAQLATMGPA</sequence>
<evidence type="ECO:0000259" key="1">
    <source>
        <dbReference type="Pfam" id="PF00646"/>
    </source>
</evidence>
<keyword evidence="3" id="KW-1185">Reference proteome</keyword>
<evidence type="ECO:0000313" key="3">
    <source>
        <dbReference type="Proteomes" id="UP000287166"/>
    </source>
</evidence>
<name>A0A401GR07_9APHY</name>
<dbReference type="GeneID" id="38781584"/>
<feature type="domain" description="F-box" evidence="1">
    <location>
        <begin position="3"/>
        <end position="36"/>
    </location>
</feature>
<proteinExistence type="predicted"/>